<dbReference type="EnsemblPlants" id="KEH30517">
    <property type="protein sequence ID" value="KEH30517"/>
    <property type="gene ID" value="MTR_4g073820"/>
</dbReference>
<reference evidence="2" key="3">
    <citation type="submission" date="2015-04" db="UniProtKB">
        <authorList>
            <consortium name="EnsemblPlants"/>
        </authorList>
    </citation>
    <scope>IDENTIFICATION</scope>
    <source>
        <strain evidence="2">cv. Jemalong A17</strain>
    </source>
</reference>
<organism evidence="1 3">
    <name type="scientific">Medicago truncatula</name>
    <name type="common">Barrel medic</name>
    <name type="synonym">Medicago tribuloides</name>
    <dbReference type="NCBI Taxonomy" id="3880"/>
    <lineage>
        <taxon>Eukaryota</taxon>
        <taxon>Viridiplantae</taxon>
        <taxon>Streptophyta</taxon>
        <taxon>Embryophyta</taxon>
        <taxon>Tracheophyta</taxon>
        <taxon>Spermatophyta</taxon>
        <taxon>Magnoliopsida</taxon>
        <taxon>eudicotyledons</taxon>
        <taxon>Gunneridae</taxon>
        <taxon>Pentapetalae</taxon>
        <taxon>rosids</taxon>
        <taxon>fabids</taxon>
        <taxon>Fabales</taxon>
        <taxon>Fabaceae</taxon>
        <taxon>Papilionoideae</taxon>
        <taxon>50 kb inversion clade</taxon>
        <taxon>NPAAA clade</taxon>
        <taxon>Hologalegina</taxon>
        <taxon>IRL clade</taxon>
        <taxon>Trifolieae</taxon>
        <taxon>Medicago</taxon>
    </lineage>
</organism>
<name>A0A072ULE2_MEDTR</name>
<dbReference type="PANTHER" id="PTHR47074">
    <property type="entry name" value="BNAC02G40300D PROTEIN"/>
    <property type="match status" value="1"/>
</dbReference>
<protein>
    <recommendedName>
        <fullName evidence="4">RNase H type-1 domain-containing protein</fullName>
    </recommendedName>
</protein>
<accession>A0A072ULE2</accession>
<evidence type="ECO:0000313" key="3">
    <source>
        <dbReference type="Proteomes" id="UP000002051"/>
    </source>
</evidence>
<evidence type="ECO:0000313" key="2">
    <source>
        <dbReference type="EnsemblPlants" id="KEH30517"/>
    </source>
</evidence>
<dbReference type="EMBL" id="CM001220">
    <property type="protein sequence ID" value="KEH30517.1"/>
    <property type="molecule type" value="Genomic_DNA"/>
</dbReference>
<dbReference type="Proteomes" id="UP000002051">
    <property type="component" value="Chromosome 4"/>
</dbReference>
<gene>
    <name evidence="1" type="ordered locus">MTR_4g073820</name>
</gene>
<dbReference type="AlphaFoldDB" id="A0A072ULE2"/>
<dbReference type="PANTHER" id="PTHR47074:SF48">
    <property type="entry name" value="POLYNUCLEOTIDYL TRANSFERASE, RIBONUCLEASE H-LIKE SUPERFAMILY PROTEIN"/>
    <property type="match status" value="1"/>
</dbReference>
<reference evidence="1 3" key="2">
    <citation type="journal article" date="2014" name="BMC Genomics">
        <title>An improved genome release (version Mt4.0) for the model legume Medicago truncatula.</title>
        <authorList>
            <person name="Tang H."/>
            <person name="Krishnakumar V."/>
            <person name="Bidwell S."/>
            <person name="Rosen B."/>
            <person name="Chan A."/>
            <person name="Zhou S."/>
            <person name="Gentzbittel L."/>
            <person name="Childs K.L."/>
            <person name="Yandell M."/>
            <person name="Gundlach H."/>
            <person name="Mayer K.F."/>
            <person name="Schwartz D.C."/>
            <person name="Town C.D."/>
        </authorList>
    </citation>
    <scope>GENOME REANNOTATION</scope>
    <source>
        <strain evidence="1">A17</strain>
        <strain evidence="2 3">cv. Jemalong A17</strain>
    </source>
</reference>
<dbReference type="HOGENOM" id="CLU_2658210_0_0_1"/>
<keyword evidence="3" id="KW-1185">Reference proteome</keyword>
<proteinExistence type="predicted"/>
<reference evidence="1 3" key="1">
    <citation type="journal article" date="2011" name="Nature">
        <title>The Medicago genome provides insight into the evolution of rhizobial symbioses.</title>
        <authorList>
            <person name="Young N.D."/>
            <person name="Debelle F."/>
            <person name="Oldroyd G.E."/>
            <person name="Geurts R."/>
            <person name="Cannon S.B."/>
            <person name="Udvardi M.K."/>
            <person name="Benedito V.A."/>
            <person name="Mayer K.F."/>
            <person name="Gouzy J."/>
            <person name="Schoof H."/>
            <person name="Van de Peer Y."/>
            <person name="Proost S."/>
            <person name="Cook D.R."/>
            <person name="Meyers B.C."/>
            <person name="Spannagl M."/>
            <person name="Cheung F."/>
            <person name="De Mita S."/>
            <person name="Krishnakumar V."/>
            <person name="Gundlach H."/>
            <person name="Zhou S."/>
            <person name="Mudge J."/>
            <person name="Bharti A.K."/>
            <person name="Murray J.D."/>
            <person name="Naoumkina M.A."/>
            <person name="Rosen B."/>
            <person name="Silverstein K.A."/>
            <person name="Tang H."/>
            <person name="Rombauts S."/>
            <person name="Zhao P.X."/>
            <person name="Zhou P."/>
            <person name="Barbe V."/>
            <person name="Bardou P."/>
            <person name="Bechner M."/>
            <person name="Bellec A."/>
            <person name="Berger A."/>
            <person name="Berges H."/>
            <person name="Bidwell S."/>
            <person name="Bisseling T."/>
            <person name="Choisne N."/>
            <person name="Couloux A."/>
            <person name="Denny R."/>
            <person name="Deshpande S."/>
            <person name="Dai X."/>
            <person name="Doyle J.J."/>
            <person name="Dudez A.M."/>
            <person name="Farmer A.D."/>
            <person name="Fouteau S."/>
            <person name="Franken C."/>
            <person name="Gibelin C."/>
            <person name="Gish J."/>
            <person name="Goldstein S."/>
            <person name="Gonzalez A.J."/>
            <person name="Green P.J."/>
            <person name="Hallab A."/>
            <person name="Hartog M."/>
            <person name="Hua A."/>
            <person name="Humphray S.J."/>
            <person name="Jeong D.H."/>
            <person name="Jing Y."/>
            <person name="Jocker A."/>
            <person name="Kenton S.M."/>
            <person name="Kim D.J."/>
            <person name="Klee K."/>
            <person name="Lai H."/>
            <person name="Lang C."/>
            <person name="Lin S."/>
            <person name="Macmil S.L."/>
            <person name="Magdelenat G."/>
            <person name="Matthews L."/>
            <person name="McCorrison J."/>
            <person name="Monaghan E.L."/>
            <person name="Mun J.H."/>
            <person name="Najar F.Z."/>
            <person name="Nicholson C."/>
            <person name="Noirot C."/>
            <person name="O'Bleness M."/>
            <person name="Paule C.R."/>
            <person name="Poulain J."/>
            <person name="Prion F."/>
            <person name="Qin B."/>
            <person name="Qu C."/>
            <person name="Retzel E.F."/>
            <person name="Riddle C."/>
            <person name="Sallet E."/>
            <person name="Samain S."/>
            <person name="Samson N."/>
            <person name="Sanders I."/>
            <person name="Saurat O."/>
            <person name="Scarpelli C."/>
            <person name="Schiex T."/>
            <person name="Segurens B."/>
            <person name="Severin A.J."/>
            <person name="Sherrier D.J."/>
            <person name="Shi R."/>
            <person name="Sims S."/>
            <person name="Singer S.R."/>
            <person name="Sinharoy S."/>
            <person name="Sterck L."/>
            <person name="Viollet A."/>
            <person name="Wang B.B."/>
            <person name="Wang K."/>
            <person name="Wang M."/>
            <person name="Wang X."/>
            <person name="Warfsmann J."/>
            <person name="Weissenbach J."/>
            <person name="White D.D."/>
            <person name="White J.D."/>
            <person name="Wiley G.B."/>
            <person name="Wincker P."/>
            <person name="Xing Y."/>
            <person name="Yang L."/>
            <person name="Yao Z."/>
            <person name="Ying F."/>
            <person name="Zhai J."/>
            <person name="Zhou L."/>
            <person name="Zuber A."/>
            <person name="Denarie J."/>
            <person name="Dixon R.A."/>
            <person name="May G.D."/>
            <person name="Schwartz D.C."/>
            <person name="Rogers J."/>
            <person name="Quetier F."/>
            <person name="Town C.D."/>
            <person name="Roe B.A."/>
        </authorList>
    </citation>
    <scope>NUCLEOTIDE SEQUENCE [LARGE SCALE GENOMIC DNA]</scope>
    <source>
        <strain evidence="1">A17</strain>
        <strain evidence="2 3">cv. Jemalong A17</strain>
    </source>
</reference>
<evidence type="ECO:0000313" key="1">
    <source>
        <dbReference type="EMBL" id="KEH30517.1"/>
    </source>
</evidence>
<sequence>MCIRDDEDRFVLVKMELPSSYVDLGEALGLLSALQWVRALHLNNIDFDMDSKIEGGKMGIGVVVRDNEDVVVDASC</sequence>
<dbReference type="InterPro" id="IPR052929">
    <property type="entry name" value="RNase_H-like_EbsB-rel"/>
</dbReference>
<evidence type="ECO:0008006" key="4">
    <source>
        <dbReference type="Google" id="ProtNLM"/>
    </source>
</evidence>